<name>A0A284S2B1_ARMOS</name>
<evidence type="ECO:0000256" key="1">
    <source>
        <dbReference type="SAM" id="MobiDB-lite"/>
    </source>
</evidence>
<dbReference type="STRING" id="47428.A0A284S2B1"/>
<feature type="transmembrane region" description="Helical" evidence="2">
    <location>
        <begin position="36"/>
        <end position="54"/>
    </location>
</feature>
<sequence>MASATQIPELPDDEVALIFKINDITFNRCVLLGMMHGIYTCIFLQTVWIVCVSHREKYQTRVGRKIMLAIIIALYILGTISTAVNWAFTRYSFITHGQNFWTIYSAFYNVSTVKQQASTFLMIENVAPAITGGLQGILVDAAMIWRCWTVWGYRWSVVVVPIICMVAGIVAKVLLEYGQIGSLLNANDPENFQPPSIDWAMVYLALSLAVTLLCTILIVFRIVTVGRANRDAALGGYRSIIEIIVESSTLLSIILIIYMVTYARGAYAEIYIDVIAGNIRGIAPTLIVGRVASGHARPDDAWKGSVLSSLHFGTRNHAQTQASTQYGDQRNTTYGFEDGTPDGSLGESKPATEGV</sequence>
<reference evidence="4" key="1">
    <citation type="journal article" date="2017" name="Nat. Ecol. Evol.">
        <title>Genome expansion and lineage-specific genetic innovations in the forest pathogenic fungi Armillaria.</title>
        <authorList>
            <person name="Sipos G."/>
            <person name="Prasanna A.N."/>
            <person name="Walter M.C."/>
            <person name="O'Connor E."/>
            <person name="Balint B."/>
            <person name="Krizsan K."/>
            <person name="Kiss B."/>
            <person name="Hess J."/>
            <person name="Varga T."/>
            <person name="Slot J."/>
            <person name="Riley R."/>
            <person name="Boka B."/>
            <person name="Rigling D."/>
            <person name="Barry K."/>
            <person name="Lee J."/>
            <person name="Mihaltcheva S."/>
            <person name="LaButti K."/>
            <person name="Lipzen A."/>
            <person name="Waldron R."/>
            <person name="Moloney N.M."/>
            <person name="Sperisen C."/>
            <person name="Kredics L."/>
            <person name="Vagvoelgyi C."/>
            <person name="Patrignani A."/>
            <person name="Fitzpatrick D."/>
            <person name="Nagy I."/>
            <person name="Doyle S."/>
            <person name="Anderson J.B."/>
            <person name="Grigoriev I.V."/>
            <person name="Gueldener U."/>
            <person name="Muensterkoetter M."/>
            <person name="Nagy L.G."/>
        </authorList>
    </citation>
    <scope>NUCLEOTIDE SEQUENCE [LARGE SCALE GENOMIC DNA]</scope>
    <source>
        <strain evidence="4">C18/9</strain>
    </source>
</reference>
<protein>
    <submittedName>
        <fullName evidence="3">Uncharacterized protein</fullName>
    </submittedName>
</protein>
<keyword evidence="2" id="KW-1133">Transmembrane helix</keyword>
<feature type="transmembrane region" description="Helical" evidence="2">
    <location>
        <begin position="200"/>
        <end position="220"/>
    </location>
</feature>
<evidence type="ECO:0000256" key="2">
    <source>
        <dbReference type="SAM" id="Phobius"/>
    </source>
</evidence>
<feature type="region of interest" description="Disordered" evidence="1">
    <location>
        <begin position="318"/>
        <end position="355"/>
    </location>
</feature>
<feature type="transmembrane region" description="Helical" evidence="2">
    <location>
        <begin position="157"/>
        <end position="180"/>
    </location>
</feature>
<accession>A0A284S2B1</accession>
<evidence type="ECO:0000313" key="3">
    <source>
        <dbReference type="EMBL" id="SJL15163.1"/>
    </source>
</evidence>
<keyword evidence="2" id="KW-0472">Membrane</keyword>
<feature type="transmembrane region" description="Helical" evidence="2">
    <location>
        <begin position="240"/>
        <end position="260"/>
    </location>
</feature>
<feature type="compositionally biased region" description="Polar residues" evidence="1">
    <location>
        <begin position="318"/>
        <end position="334"/>
    </location>
</feature>
<feature type="transmembrane region" description="Helical" evidence="2">
    <location>
        <begin position="66"/>
        <end position="88"/>
    </location>
</feature>
<dbReference type="EMBL" id="FUEG01000027">
    <property type="protein sequence ID" value="SJL15163.1"/>
    <property type="molecule type" value="Genomic_DNA"/>
</dbReference>
<organism evidence="3 4">
    <name type="scientific">Armillaria ostoyae</name>
    <name type="common">Armillaria root rot fungus</name>
    <dbReference type="NCBI Taxonomy" id="47428"/>
    <lineage>
        <taxon>Eukaryota</taxon>
        <taxon>Fungi</taxon>
        <taxon>Dikarya</taxon>
        <taxon>Basidiomycota</taxon>
        <taxon>Agaricomycotina</taxon>
        <taxon>Agaricomycetes</taxon>
        <taxon>Agaricomycetidae</taxon>
        <taxon>Agaricales</taxon>
        <taxon>Marasmiineae</taxon>
        <taxon>Physalacriaceae</taxon>
        <taxon>Armillaria</taxon>
    </lineage>
</organism>
<dbReference type="OrthoDB" id="2852224at2759"/>
<evidence type="ECO:0000313" key="4">
    <source>
        <dbReference type="Proteomes" id="UP000219338"/>
    </source>
</evidence>
<keyword evidence="4" id="KW-1185">Reference proteome</keyword>
<proteinExistence type="predicted"/>
<dbReference type="AlphaFoldDB" id="A0A284S2B1"/>
<keyword evidence="2" id="KW-0812">Transmembrane</keyword>
<gene>
    <name evidence="3" type="ORF">ARMOST_18648</name>
</gene>
<dbReference type="Proteomes" id="UP000219338">
    <property type="component" value="Unassembled WGS sequence"/>
</dbReference>